<protein>
    <recommendedName>
        <fullName evidence="2">endopeptidase La</fullName>
        <ecNumber evidence="2">3.4.21.53</ecNumber>
    </recommendedName>
</protein>
<dbReference type="RefSeq" id="WP_092993416.1">
    <property type="nucleotide sequence ID" value="NZ_FMWD01000003.1"/>
</dbReference>
<dbReference type="InterPro" id="IPR020568">
    <property type="entry name" value="Ribosomal_Su5_D2-typ_SF"/>
</dbReference>
<feature type="active site" evidence="2">
    <location>
        <position position="653"/>
    </location>
</feature>
<dbReference type="GO" id="GO:0005524">
    <property type="term" value="F:ATP binding"/>
    <property type="evidence" value="ECO:0007669"/>
    <property type="project" value="InterPro"/>
</dbReference>
<dbReference type="GO" id="GO:0004176">
    <property type="term" value="F:ATP-dependent peptidase activity"/>
    <property type="evidence" value="ECO:0007669"/>
    <property type="project" value="UniProtKB-UniRule"/>
</dbReference>
<keyword evidence="2" id="KW-0720">Serine protease</keyword>
<gene>
    <name evidence="6" type="ORF">SAMN03097708_01011</name>
</gene>
<sequence>MTTEPLAASALFHPCDAGQFEFETTAELEELTEIIGQRRALEAVHFGVGMRREGYNLYVMGPSGMGKHTLIERFLGEKAAARPTPPDWVYVNNFDQPHKPRSLRLPAGQGRRLREDMEHFIEELTGSIPAAFEGDEYRTHIQGIEDELKERQEHAFNELSEEAAKHDIKLFRTPSGFAFAPMRDGEVVGPDEFAKWPREAQQHTEEIVANLQEKLQRVIQQIPVWRREVRDRIKALNREVTMSVVGHLIDELKQRYTDLPDVTAYLDAVRQDVVDNVKDFLKGEESENIPGQPQESDPRVLHRYKVNVVVDHSTTEGAPVTYLDNPTYLNLVGRAEHLAQYGALVTDFTLLKPGAFHEASGGYLILDAHKLLTQVYAWEGLKRALYSNEIRIESLEKMLSLVSTVSLEPEPIPLDVKVVILGDRFIYYLLHAYDPDFAELFKVAADFEGHIDRTRESQALYARLIATLAKKEQMRPFDRGAIARVIEHGARLVEDSEKLTTHMRSIADTLREADYWAGEAGRDTVTAEDIQTAIDHYVYRSSRVREQIQEAIQRNTIYIETEGAEVGQINGLSVLAMGQYAFGQPSRITATVHIGEGHVVDIEREVEMGGPIHSKGVLILSSFLASRYAQDHPLSLSASLVFEQSYGGVDGDSASLAELCALISALSGIPIKQSFAMTGSVDQHGKVQPIGGVNEKIEGFFDVCRARGLNGEQGVLIPASNVKHLMLRSDIVEAAGQGQFHVYPVENVDQAISLLTGKAAGERDEEGNYPEDTLNALVQNRLTEMSLVRQTFADQAKDKPKDDEGGIKLDEPS</sequence>
<dbReference type="InterPro" id="IPR041699">
    <property type="entry name" value="AAA_32"/>
</dbReference>
<evidence type="ECO:0000256" key="4">
    <source>
        <dbReference type="SAM" id="MobiDB-lite"/>
    </source>
</evidence>
<dbReference type="GO" id="GO:0006508">
    <property type="term" value="P:proteolysis"/>
    <property type="evidence" value="ECO:0007669"/>
    <property type="project" value="UniProtKB-KW"/>
</dbReference>
<accession>A0A1G5PZ79</accession>
<feature type="domain" description="Lon proteolytic" evidence="5">
    <location>
        <begin position="563"/>
        <end position="758"/>
    </location>
</feature>
<dbReference type="Gene3D" id="3.40.50.300">
    <property type="entry name" value="P-loop containing nucleotide triphosphate hydrolases"/>
    <property type="match status" value="2"/>
</dbReference>
<dbReference type="SUPFAM" id="SSF54211">
    <property type="entry name" value="Ribosomal protein S5 domain 2-like"/>
    <property type="match status" value="1"/>
</dbReference>
<dbReference type="InterPro" id="IPR046844">
    <property type="entry name" value="Lon-like_helical"/>
</dbReference>
<dbReference type="InterPro" id="IPR046843">
    <property type="entry name" value="LonB_AAA-LID"/>
</dbReference>
<dbReference type="PROSITE" id="PS51786">
    <property type="entry name" value="LON_PROTEOLYTIC"/>
    <property type="match status" value="1"/>
</dbReference>
<proteinExistence type="inferred from homology"/>
<keyword evidence="2" id="KW-0378">Hydrolase</keyword>
<evidence type="ECO:0000256" key="1">
    <source>
        <dbReference type="ARBA" id="ARBA00022670"/>
    </source>
</evidence>
<dbReference type="Pfam" id="PF20437">
    <property type="entry name" value="LonC_helical"/>
    <property type="match status" value="1"/>
</dbReference>
<feature type="region of interest" description="Disordered" evidence="4">
    <location>
        <begin position="789"/>
        <end position="813"/>
    </location>
</feature>
<name>A0A1G5PZ79_9GAMM</name>
<dbReference type="Proteomes" id="UP000199648">
    <property type="component" value="Unassembled WGS sequence"/>
</dbReference>
<comment type="catalytic activity">
    <reaction evidence="2">
        <text>Hydrolysis of proteins in presence of ATP.</text>
        <dbReference type="EC" id="3.4.21.53"/>
    </reaction>
</comment>
<evidence type="ECO:0000313" key="6">
    <source>
        <dbReference type="EMBL" id="SCZ54688.1"/>
    </source>
</evidence>
<keyword evidence="1 2" id="KW-0645">Protease</keyword>
<keyword evidence="3" id="KW-0175">Coiled coil</keyword>
<dbReference type="Pfam" id="PF20436">
    <property type="entry name" value="LonB_AAA-LID"/>
    <property type="match status" value="1"/>
</dbReference>
<dbReference type="Gene3D" id="3.30.230.10">
    <property type="match status" value="1"/>
</dbReference>
<dbReference type="GO" id="GO:0030163">
    <property type="term" value="P:protein catabolic process"/>
    <property type="evidence" value="ECO:0007669"/>
    <property type="project" value="InterPro"/>
</dbReference>
<dbReference type="STRING" id="415747.SAMN03097708_01011"/>
<dbReference type="GO" id="GO:0004252">
    <property type="term" value="F:serine-type endopeptidase activity"/>
    <property type="evidence" value="ECO:0007669"/>
    <property type="project" value="UniProtKB-UniRule"/>
</dbReference>
<dbReference type="Pfam" id="PF13654">
    <property type="entry name" value="AAA_32"/>
    <property type="match status" value="1"/>
</dbReference>
<organism evidence="6 7">
    <name type="scientific">Thiohalomonas denitrificans</name>
    <dbReference type="NCBI Taxonomy" id="415747"/>
    <lineage>
        <taxon>Bacteria</taxon>
        <taxon>Pseudomonadati</taxon>
        <taxon>Pseudomonadota</taxon>
        <taxon>Gammaproteobacteria</taxon>
        <taxon>Thiohalomonadales</taxon>
        <taxon>Thiohalomonadaceae</taxon>
        <taxon>Thiohalomonas</taxon>
    </lineage>
</organism>
<comment type="similarity">
    <text evidence="2">Belongs to the peptidase S16 family.</text>
</comment>
<feature type="compositionally biased region" description="Basic and acidic residues" evidence="4">
    <location>
        <begin position="795"/>
        <end position="813"/>
    </location>
</feature>
<dbReference type="EC" id="3.4.21.53" evidence="2"/>
<reference evidence="6 7" key="1">
    <citation type="submission" date="2016-10" db="EMBL/GenBank/DDBJ databases">
        <authorList>
            <person name="de Groot N.N."/>
        </authorList>
    </citation>
    <scope>NUCLEOTIDE SEQUENCE [LARGE SCALE GENOMIC DNA]</scope>
    <source>
        <strain evidence="6 7">HLD2</strain>
    </source>
</reference>
<dbReference type="OrthoDB" id="9758568at2"/>
<feature type="coiled-coil region" evidence="3">
    <location>
        <begin position="201"/>
        <end position="228"/>
    </location>
</feature>
<dbReference type="InterPro" id="IPR008269">
    <property type="entry name" value="Lon_proteolytic"/>
</dbReference>
<dbReference type="PANTHER" id="PTHR10046">
    <property type="entry name" value="ATP DEPENDENT LON PROTEASE FAMILY MEMBER"/>
    <property type="match status" value="1"/>
</dbReference>
<dbReference type="InterPro" id="IPR027417">
    <property type="entry name" value="P-loop_NTPase"/>
</dbReference>
<dbReference type="InterPro" id="IPR014721">
    <property type="entry name" value="Ribsml_uS5_D2-typ_fold_subgr"/>
</dbReference>
<dbReference type="SUPFAM" id="SSF52540">
    <property type="entry name" value="P-loop containing nucleoside triphosphate hydrolases"/>
    <property type="match status" value="2"/>
</dbReference>
<dbReference type="Pfam" id="PF05362">
    <property type="entry name" value="Lon_C"/>
    <property type="match status" value="1"/>
</dbReference>
<feature type="active site" evidence="2">
    <location>
        <position position="696"/>
    </location>
</feature>
<evidence type="ECO:0000313" key="7">
    <source>
        <dbReference type="Proteomes" id="UP000199648"/>
    </source>
</evidence>
<evidence type="ECO:0000259" key="5">
    <source>
        <dbReference type="PROSITE" id="PS51786"/>
    </source>
</evidence>
<evidence type="ECO:0000256" key="3">
    <source>
        <dbReference type="SAM" id="Coils"/>
    </source>
</evidence>
<dbReference type="InterPro" id="IPR027065">
    <property type="entry name" value="Lon_Prtase"/>
</dbReference>
<evidence type="ECO:0000256" key="2">
    <source>
        <dbReference type="PROSITE-ProRule" id="PRU01122"/>
    </source>
</evidence>
<dbReference type="EMBL" id="FMWD01000003">
    <property type="protein sequence ID" value="SCZ54688.1"/>
    <property type="molecule type" value="Genomic_DNA"/>
</dbReference>
<keyword evidence="7" id="KW-1185">Reference proteome</keyword>
<dbReference type="PRINTS" id="PR00830">
    <property type="entry name" value="ENDOLAPTASE"/>
</dbReference>
<dbReference type="AlphaFoldDB" id="A0A1G5PZ79"/>
<dbReference type="Gene3D" id="1.10.8.60">
    <property type="match status" value="1"/>
</dbReference>